<proteinExistence type="evidence at transcript level"/>
<organism evidence="1">
    <name type="scientific">Medicago truncatula</name>
    <name type="common">Barrel medic</name>
    <name type="synonym">Medicago tribuloides</name>
    <dbReference type="NCBI Taxonomy" id="3880"/>
    <lineage>
        <taxon>Eukaryota</taxon>
        <taxon>Viridiplantae</taxon>
        <taxon>Streptophyta</taxon>
        <taxon>Embryophyta</taxon>
        <taxon>Tracheophyta</taxon>
        <taxon>Spermatophyta</taxon>
        <taxon>Magnoliopsida</taxon>
        <taxon>eudicotyledons</taxon>
        <taxon>Gunneridae</taxon>
        <taxon>Pentapetalae</taxon>
        <taxon>rosids</taxon>
        <taxon>fabids</taxon>
        <taxon>Fabales</taxon>
        <taxon>Fabaceae</taxon>
        <taxon>Papilionoideae</taxon>
        <taxon>50 kb inversion clade</taxon>
        <taxon>NPAAA clade</taxon>
        <taxon>Hologalegina</taxon>
        <taxon>IRL clade</taxon>
        <taxon>Trifolieae</taxon>
        <taxon>Medicago</taxon>
    </lineage>
</organism>
<dbReference type="AlphaFoldDB" id="I3SK70"/>
<evidence type="ECO:0000313" key="1">
    <source>
        <dbReference type="EMBL" id="AFK40662.1"/>
    </source>
</evidence>
<accession>I3SK70</accession>
<sequence length="85" mass="9284">MCSSPFSLRPRTVGMVVAGVVHWLAIWGKLAIYDPRLGDRNVALVKLPAGVLSQEHEGICSWGNRQMGYCSMVRAIKFGFGDMGS</sequence>
<reference evidence="1" key="1">
    <citation type="submission" date="2012-05" db="EMBL/GenBank/DDBJ databases">
        <authorList>
            <person name="Krishnakumar V."/>
            <person name="Cheung F."/>
            <person name="Xiao Y."/>
            <person name="Chan A."/>
            <person name="Moskal W.A."/>
            <person name="Town C.D."/>
        </authorList>
    </citation>
    <scope>NUCLEOTIDE SEQUENCE</scope>
</reference>
<name>I3SK70_MEDTR</name>
<dbReference type="ExpressionAtlas" id="I3SK70">
    <property type="expression patterns" value="differential"/>
</dbReference>
<dbReference type="EMBL" id="BT140867">
    <property type="protein sequence ID" value="AFK40662.1"/>
    <property type="molecule type" value="mRNA"/>
</dbReference>
<protein>
    <submittedName>
        <fullName evidence="1">Uncharacterized protein</fullName>
    </submittedName>
</protein>